<dbReference type="AlphaFoldDB" id="A0A0L0SBK2"/>
<feature type="region of interest" description="Disordered" evidence="1">
    <location>
        <begin position="65"/>
        <end position="99"/>
    </location>
</feature>
<name>A0A0L0SBK2_ALLM3</name>
<dbReference type="Proteomes" id="UP000054350">
    <property type="component" value="Unassembled WGS sequence"/>
</dbReference>
<gene>
    <name evidence="2" type="ORF">AMAG_05274</name>
</gene>
<proteinExistence type="predicted"/>
<keyword evidence="3" id="KW-1185">Reference proteome</keyword>
<protein>
    <submittedName>
        <fullName evidence="2">Uncharacterized protein</fullName>
    </submittedName>
</protein>
<dbReference type="EMBL" id="GG745335">
    <property type="protein sequence ID" value="KNE59817.1"/>
    <property type="molecule type" value="Genomic_DNA"/>
</dbReference>
<feature type="compositionally biased region" description="Pro residues" evidence="1">
    <location>
        <begin position="65"/>
        <end position="80"/>
    </location>
</feature>
<evidence type="ECO:0000313" key="3">
    <source>
        <dbReference type="Proteomes" id="UP000054350"/>
    </source>
</evidence>
<dbReference type="VEuPathDB" id="FungiDB:AMAG_05274"/>
<sequence length="128" mass="13587">MEDGDEEEVVPAVPRAPNAADTAYLDAVEAVRPRAERFLPAALRDPPSGIDALPPVDVPLLALPPLPDPPTCLIPRPTTPPRGRRGRPSPPPPAQPTDDLAWSVMASAARRERARLIANGVAEEGDLT</sequence>
<evidence type="ECO:0000256" key="1">
    <source>
        <dbReference type="SAM" id="MobiDB-lite"/>
    </source>
</evidence>
<reference evidence="3" key="2">
    <citation type="submission" date="2009-11" db="EMBL/GenBank/DDBJ databases">
        <title>The Genome Sequence of Allomyces macrogynus strain ATCC 38327.</title>
        <authorList>
            <consortium name="The Broad Institute Genome Sequencing Platform"/>
            <person name="Russ C."/>
            <person name="Cuomo C."/>
            <person name="Shea T."/>
            <person name="Young S.K."/>
            <person name="Zeng Q."/>
            <person name="Koehrsen M."/>
            <person name="Haas B."/>
            <person name="Borodovsky M."/>
            <person name="Guigo R."/>
            <person name="Alvarado L."/>
            <person name="Berlin A."/>
            <person name="Borenstein D."/>
            <person name="Chen Z."/>
            <person name="Engels R."/>
            <person name="Freedman E."/>
            <person name="Gellesch M."/>
            <person name="Goldberg J."/>
            <person name="Griggs A."/>
            <person name="Gujja S."/>
            <person name="Heiman D."/>
            <person name="Hepburn T."/>
            <person name="Howarth C."/>
            <person name="Jen D."/>
            <person name="Larson L."/>
            <person name="Lewis B."/>
            <person name="Mehta T."/>
            <person name="Park D."/>
            <person name="Pearson M."/>
            <person name="Roberts A."/>
            <person name="Saif S."/>
            <person name="Shenoy N."/>
            <person name="Sisk P."/>
            <person name="Stolte C."/>
            <person name="Sykes S."/>
            <person name="Walk T."/>
            <person name="White J."/>
            <person name="Yandava C."/>
            <person name="Burger G."/>
            <person name="Gray M.W."/>
            <person name="Holland P.W.H."/>
            <person name="King N."/>
            <person name="Lang F.B.F."/>
            <person name="Roger A.J."/>
            <person name="Ruiz-Trillo I."/>
            <person name="Lander E."/>
            <person name="Nusbaum C."/>
        </authorList>
    </citation>
    <scope>NUCLEOTIDE SEQUENCE [LARGE SCALE GENOMIC DNA]</scope>
    <source>
        <strain evidence="3">ATCC 38327</strain>
    </source>
</reference>
<organism evidence="2 3">
    <name type="scientific">Allomyces macrogynus (strain ATCC 38327)</name>
    <name type="common">Allomyces javanicus var. macrogynus</name>
    <dbReference type="NCBI Taxonomy" id="578462"/>
    <lineage>
        <taxon>Eukaryota</taxon>
        <taxon>Fungi</taxon>
        <taxon>Fungi incertae sedis</taxon>
        <taxon>Blastocladiomycota</taxon>
        <taxon>Blastocladiomycetes</taxon>
        <taxon>Blastocladiales</taxon>
        <taxon>Blastocladiaceae</taxon>
        <taxon>Allomyces</taxon>
    </lineage>
</organism>
<accession>A0A0L0SBK2</accession>
<reference evidence="2 3" key="1">
    <citation type="submission" date="2009-11" db="EMBL/GenBank/DDBJ databases">
        <title>Annotation of Allomyces macrogynus ATCC 38327.</title>
        <authorList>
            <consortium name="The Broad Institute Genome Sequencing Platform"/>
            <person name="Russ C."/>
            <person name="Cuomo C."/>
            <person name="Burger G."/>
            <person name="Gray M.W."/>
            <person name="Holland P.W.H."/>
            <person name="King N."/>
            <person name="Lang F.B.F."/>
            <person name="Roger A.J."/>
            <person name="Ruiz-Trillo I."/>
            <person name="Young S.K."/>
            <person name="Zeng Q."/>
            <person name="Gargeya S."/>
            <person name="Fitzgerald M."/>
            <person name="Haas B."/>
            <person name="Abouelleil A."/>
            <person name="Alvarado L."/>
            <person name="Arachchi H.M."/>
            <person name="Berlin A."/>
            <person name="Chapman S.B."/>
            <person name="Gearin G."/>
            <person name="Goldberg J."/>
            <person name="Griggs A."/>
            <person name="Gujja S."/>
            <person name="Hansen M."/>
            <person name="Heiman D."/>
            <person name="Howarth C."/>
            <person name="Larimer J."/>
            <person name="Lui A."/>
            <person name="MacDonald P.J.P."/>
            <person name="McCowen C."/>
            <person name="Montmayeur A."/>
            <person name="Murphy C."/>
            <person name="Neiman D."/>
            <person name="Pearson M."/>
            <person name="Priest M."/>
            <person name="Roberts A."/>
            <person name="Saif S."/>
            <person name="Shea T."/>
            <person name="Sisk P."/>
            <person name="Stolte C."/>
            <person name="Sykes S."/>
            <person name="Wortman J."/>
            <person name="Nusbaum C."/>
            <person name="Birren B."/>
        </authorList>
    </citation>
    <scope>NUCLEOTIDE SEQUENCE [LARGE SCALE GENOMIC DNA]</scope>
    <source>
        <strain evidence="2 3">ATCC 38327</strain>
    </source>
</reference>
<dbReference type="OrthoDB" id="10587705at2759"/>
<evidence type="ECO:0000313" key="2">
    <source>
        <dbReference type="EMBL" id="KNE59817.1"/>
    </source>
</evidence>